<protein>
    <submittedName>
        <fullName evidence="9">TolC family protein</fullName>
    </submittedName>
</protein>
<dbReference type="SUPFAM" id="SSF56954">
    <property type="entry name" value="Outer membrane efflux proteins (OEP)"/>
    <property type="match status" value="1"/>
</dbReference>
<reference evidence="9 10" key="1">
    <citation type="submission" date="2021-03" db="EMBL/GenBank/DDBJ databases">
        <title>Fibrella sp. HMF5036 genome sequencing and assembly.</title>
        <authorList>
            <person name="Kang H."/>
            <person name="Kim H."/>
            <person name="Bae S."/>
            <person name="Joh K."/>
        </authorList>
    </citation>
    <scope>NUCLEOTIDE SEQUENCE [LARGE SCALE GENOMIC DNA]</scope>
    <source>
        <strain evidence="9 10">HMF5036</strain>
    </source>
</reference>
<keyword evidence="8" id="KW-0732">Signal</keyword>
<dbReference type="RefSeq" id="WP_207335924.1">
    <property type="nucleotide sequence ID" value="NZ_JAFMYU010000009.1"/>
</dbReference>
<dbReference type="Pfam" id="PF02321">
    <property type="entry name" value="OEP"/>
    <property type="match status" value="2"/>
</dbReference>
<evidence type="ECO:0000256" key="2">
    <source>
        <dbReference type="ARBA" id="ARBA00007613"/>
    </source>
</evidence>
<dbReference type="GO" id="GO:1990281">
    <property type="term" value="C:efflux pump complex"/>
    <property type="evidence" value="ECO:0007669"/>
    <property type="project" value="TreeGrafter"/>
</dbReference>
<keyword evidence="5" id="KW-0812">Transmembrane</keyword>
<dbReference type="Gene3D" id="1.20.1600.10">
    <property type="entry name" value="Outer membrane efflux proteins (OEP)"/>
    <property type="match status" value="1"/>
</dbReference>
<feature type="chain" id="PRO_5036884274" evidence="8">
    <location>
        <begin position="30"/>
        <end position="449"/>
    </location>
</feature>
<keyword evidence="7" id="KW-0998">Cell outer membrane</keyword>
<evidence type="ECO:0000256" key="3">
    <source>
        <dbReference type="ARBA" id="ARBA00022448"/>
    </source>
</evidence>
<name>A0A939G8E1_9BACT</name>
<dbReference type="PROSITE" id="PS51257">
    <property type="entry name" value="PROKAR_LIPOPROTEIN"/>
    <property type="match status" value="1"/>
</dbReference>
<dbReference type="InterPro" id="IPR003423">
    <property type="entry name" value="OMP_efflux"/>
</dbReference>
<evidence type="ECO:0000256" key="6">
    <source>
        <dbReference type="ARBA" id="ARBA00023136"/>
    </source>
</evidence>
<keyword evidence="10" id="KW-1185">Reference proteome</keyword>
<evidence type="ECO:0000256" key="8">
    <source>
        <dbReference type="SAM" id="SignalP"/>
    </source>
</evidence>
<keyword evidence="6" id="KW-0472">Membrane</keyword>
<evidence type="ECO:0000256" key="7">
    <source>
        <dbReference type="ARBA" id="ARBA00023237"/>
    </source>
</evidence>
<comment type="similarity">
    <text evidence="2">Belongs to the outer membrane factor (OMF) (TC 1.B.17) family.</text>
</comment>
<dbReference type="GO" id="GO:0015562">
    <property type="term" value="F:efflux transmembrane transporter activity"/>
    <property type="evidence" value="ECO:0007669"/>
    <property type="project" value="InterPro"/>
</dbReference>
<dbReference type="GO" id="GO:0009279">
    <property type="term" value="C:cell outer membrane"/>
    <property type="evidence" value="ECO:0007669"/>
    <property type="project" value="UniProtKB-SubCell"/>
</dbReference>
<evidence type="ECO:0000313" key="10">
    <source>
        <dbReference type="Proteomes" id="UP000664795"/>
    </source>
</evidence>
<dbReference type="EMBL" id="JAFMYU010000009">
    <property type="protein sequence ID" value="MBO0931956.1"/>
    <property type="molecule type" value="Genomic_DNA"/>
</dbReference>
<keyword evidence="3" id="KW-0813">Transport</keyword>
<dbReference type="Proteomes" id="UP000664795">
    <property type="component" value="Unassembled WGS sequence"/>
</dbReference>
<evidence type="ECO:0000313" key="9">
    <source>
        <dbReference type="EMBL" id="MBO0931956.1"/>
    </source>
</evidence>
<keyword evidence="4" id="KW-1134">Transmembrane beta strand</keyword>
<sequence>MKNLLLQGCNGFLIGCGLFVLTLATPANAQTRLGGTPLSLNEALETGLKNRYDLQANQVSLALSENSIQKNRSGWLPDIAASGSVRYNTQLQTTVIPAGLFPGSTEAQRIAFGTKNSTVFALDLTQPLYRPQAKTDRAILENNKALTQEQNGQQQTSVKIRIAEAYLNVLLRDLQRTIARADAQRYVAYFAISEGKYKLGALLESDYLNGRLDLQNSQLTAQKAEQTYRQAQATLCYELNIPTDTTLVLTDRIDPQQVAAYQLEANPTERTELRQARLRQEGYALQSRNVLNLLRPTVSFFANYSTQFLQNDFRYFSQPWSPFNYLGVQFRLPLTGQFTRKTDLNTYRLYQQQTALNLKQTEADIANEIDKGRDELTNAARNLQSTKASLDLSTQLHQLQQEQYRLGTRLYSQVLDTEKSLQTAEQNYLEAAYNFLVARLTYEKAIGTY</sequence>
<dbReference type="PANTHER" id="PTHR30026">
    <property type="entry name" value="OUTER MEMBRANE PROTEIN TOLC"/>
    <property type="match status" value="1"/>
</dbReference>
<evidence type="ECO:0000256" key="4">
    <source>
        <dbReference type="ARBA" id="ARBA00022452"/>
    </source>
</evidence>
<evidence type="ECO:0000256" key="5">
    <source>
        <dbReference type="ARBA" id="ARBA00022692"/>
    </source>
</evidence>
<dbReference type="AlphaFoldDB" id="A0A939G8E1"/>
<feature type="signal peptide" evidence="8">
    <location>
        <begin position="1"/>
        <end position="29"/>
    </location>
</feature>
<comment type="subcellular location">
    <subcellularLocation>
        <location evidence="1">Cell outer membrane</location>
    </subcellularLocation>
</comment>
<proteinExistence type="inferred from homology"/>
<comment type="caution">
    <text evidence="9">The sequence shown here is derived from an EMBL/GenBank/DDBJ whole genome shotgun (WGS) entry which is preliminary data.</text>
</comment>
<dbReference type="InterPro" id="IPR051906">
    <property type="entry name" value="TolC-like"/>
</dbReference>
<accession>A0A939G8E1</accession>
<organism evidence="9 10">
    <name type="scientific">Fibrella aquatilis</name>
    <dbReference type="NCBI Taxonomy" id="2817059"/>
    <lineage>
        <taxon>Bacteria</taxon>
        <taxon>Pseudomonadati</taxon>
        <taxon>Bacteroidota</taxon>
        <taxon>Cytophagia</taxon>
        <taxon>Cytophagales</taxon>
        <taxon>Spirosomataceae</taxon>
        <taxon>Fibrella</taxon>
    </lineage>
</organism>
<gene>
    <name evidence="9" type="ORF">J2I48_13180</name>
</gene>
<dbReference type="GO" id="GO:0015288">
    <property type="term" value="F:porin activity"/>
    <property type="evidence" value="ECO:0007669"/>
    <property type="project" value="TreeGrafter"/>
</dbReference>
<dbReference type="PANTHER" id="PTHR30026:SF20">
    <property type="entry name" value="OUTER MEMBRANE PROTEIN TOLC"/>
    <property type="match status" value="1"/>
</dbReference>
<evidence type="ECO:0000256" key="1">
    <source>
        <dbReference type="ARBA" id="ARBA00004442"/>
    </source>
</evidence>